<organism evidence="8 9">
    <name type="scientific">Pseudokineococcus marinus</name>
    <dbReference type="NCBI Taxonomy" id="351215"/>
    <lineage>
        <taxon>Bacteria</taxon>
        <taxon>Bacillati</taxon>
        <taxon>Actinomycetota</taxon>
        <taxon>Actinomycetes</taxon>
        <taxon>Kineosporiales</taxon>
        <taxon>Kineosporiaceae</taxon>
        <taxon>Pseudokineococcus</taxon>
    </lineage>
</organism>
<dbReference type="InterPro" id="IPR005614">
    <property type="entry name" value="NrfD-like"/>
</dbReference>
<evidence type="ECO:0000256" key="2">
    <source>
        <dbReference type="ARBA" id="ARBA00008929"/>
    </source>
</evidence>
<feature type="compositionally biased region" description="Low complexity" evidence="7">
    <location>
        <begin position="383"/>
        <end position="401"/>
    </location>
</feature>
<dbReference type="Proteomes" id="UP000555552">
    <property type="component" value="Unassembled WGS sequence"/>
</dbReference>
<feature type="compositionally biased region" description="Polar residues" evidence="7">
    <location>
        <begin position="32"/>
        <end position="42"/>
    </location>
</feature>
<keyword evidence="3" id="KW-1003">Cell membrane</keyword>
<evidence type="ECO:0000256" key="6">
    <source>
        <dbReference type="ARBA" id="ARBA00023136"/>
    </source>
</evidence>
<dbReference type="Gene3D" id="1.20.1630.10">
    <property type="entry name" value="Formate dehydrogenase/DMSO reductase domain"/>
    <property type="match status" value="1"/>
</dbReference>
<dbReference type="EMBL" id="JABEMA010000113">
    <property type="protein sequence ID" value="NNH23232.1"/>
    <property type="molecule type" value="Genomic_DNA"/>
</dbReference>
<keyword evidence="6" id="KW-0472">Membrane</keyword>
<dbReference type="GO" id="GO:0005886">
    <property type="term" value="C:plasma membrane"/>
    <property type="evidence" value="ECO:0007669"/>
    <property type="project" value="UniProtKB-SubCell"/>
</dbReference>
<keyword evidence="9" id="KW-1185">Reference proteome</keyword>
<evidence type="ECO:0000256" key="1">
    <source>
        <dbReference type="ARBA" id="ARBA00004651"/>
    </source>
</evidence>
<dbReference type="AlphaFoldDB" id="A0A849BQY8"/>
<accession>A0A849BQY8</accession>
<dbReference type="RefSeq" id="WP_171203055.1">
    <property type="nucleotide sequence ID" value="NZ_JABEMA010000113.1"/>
</dbReference>
<dbReference type="InterPro" id="IPR052049">
    <property type="entry name" value="Electron_transfer_protein"/>
</dbReference>
<feature type="compositionally biased region" description="Basic and acidic residues" evidence="7">
    <location>
        <begin position="21"/>
        <end position="30"/>
    </location>
</feature>
<feature type="region of interest" description="Disordered" evidence="7">
    <location>
        <begin position="377"/>
        <end position="401"/>
    </location>
</feature>
<comment type="similarity">
    <text evidence="2">Belongs to the NrfD family.</text>
</comment>
<evidence type="ECO:0000256" key="5">
    <source>
        <dbReference type="ARBA" id="ARBA00022989"/>
    </source>
</evidence>
<evidence type="ECO:0000313" key="9">
    <source>
        <dbReference type="Proteomes" id="UP000555552"/>
    </source>
</evidence>
<dbReference type="PANTHER" id="PTHR34856:SF2">
    <property type="entry name" value="PROTEIN NRFD"/>
    <property type="match status" value="1"/>
</dbReference>
<protein>
    <submittedName>
        <fullName evidence="8">Polysulfide reductase NrfD</fullName>
    </submittedName>
</protein>
<dbReference type="PANTHER" id="PTHR34856">
    <property type="entry name" value="PROTEIN NRFD"/>
    <property type="match status" value="1"/>
</dbReference>
<keyword evidence="5" id="KW-1133">Transmembrane helix</keyword>
<name>A0A849BQY8_9ACTN</name>
<comment type="subcellular location">
    <subcellularLocation>
        <location evidence="1">Cell membrane</location>
        <topology evidence="1">Multi-pass membrane protein</topology>
    </subcellularLocation>
</comment>
<evidence type="ECO:0000256" key="4">
    <source>
        <dbReference type="ARBA" id="ARBA00022692"/>
    </source>
</evidence>
<feature type="region of interest" description="Disordered" evidence="7">
    <location>
        <begin position="1"/>
        <end position="65"/>
    </location>
</feature>
<evidence type="ECO:0000256" key="3">
    <source>
        <dbReference type="ARBA" id="ARBA00022475"/>
    </source>
</evidence>
<evidence type="ECO:0000313" key="8">
    <source>
        <dbReference type="EMBL" id="NNH23232.1"/>
    </source>
</evidence>
<reference evidence="8 9" key="1">
    <citation type="submission" date="2020-05" db="EMBL/GenBank/DDBJ databases">
        <title>MicrobeNet Type strains.</title>
        <authorList>
            <person name="Nicholson A.C."/>
        </authorList>
    </citation>
    <scope>NUCLEOTIDE SEQUENCE [LARGE SCALE GENOMIC DNA]</scope>
    <source>
        <strain evidence="8 9">JCM 14547</strain>
    </source>
</reference>
<gene>
    <name evidence="8" type="primary">nrfD</name>
    <name evidence="8" type="ORF">HLB09_09035</name>
</gene>
<feature type="compositionally biased region" description="Low complexity" evidence="7">
    <location>
        <begin position="11"/>
        <end position="20"/>
    </location>
</feature>
<feature type="compositionally biased region" description="Basic and acidic residues" evidence="7">
    <location>
        <begin position="1"/>
        <end position="10"/>
    </location>
</feature>
<proteinExistence type="inferred from homology"/>
<sequence>MPDSAGEPRDGAAPAPGEGPTPDRGERHGWDQLTTTPSEQGTLTGGPQDRGRPGASRRRRRGAEELMVPEAEFQSYYGRQVIHTPTWKVPDVPLYLYLGGLAGSSSVIGALADATGRPVLRRTARLAGSIGSIGSVVALIHDLGMPSRFLNMLRVFKVTSPLSVGSWILSPYSAFAGVAAAAEVGGPLLASGRLPRLAPLLPLVGPVGRASGVAAAVLGPPLATYTAVLIADTAVPTWHESYPELPFVFAGSGMAAAGGLGMIAAPVHEAGPARRAAVAGAALELGLSHRMEHRTGLVGEPYKIGRQGRWLKAAKALTAVGAVGALFAGRSRAVGVASGLALNAGSLLTRFGVFEAGMASARDPKYTVVPQRERLEARRRAQAEAAAAAEGQDAGRVGSAA</sequence>
<comment type="caution">
    <text evidence="8">The sequence shown here is derived from an EMBL/GenBank/DDBJ whole genome shotgun (WGS) entry which is preliminary data.</text>
</comment>
<keyword evidence="4" id="KW-0812">Transmembrane</keyword>
<dbReference type="Pfam" id="PF03916">
    <property type="entry name" value="NrfD"/>
    <property type="match status" value="1"/>
</dbReference>
<evidence type="ECO:0000256" key="7">
    <source>
        <dbReference type="SAM" id="MobiDB-lite"/>
    </source>
</evidence>